<dbReference type="InterPro" id="IPR029510">
    <property type="entry name" value="Ald_DH_CS_GLU"/>
</dbReference>
<dbReference type="Pfam" id="PF00171">
    <property type="entry name" value="Aldedh"/>
    <property type="match status" value="1"/>
</dbReference>
<proteinExistence type="inferred from homology"/>
<dbReference type="SUPFAM" id="SSF53720">
    <property type="entry name" value="ALDH-like"/>
    <property type="match status" value="1"/>
</dbReference>
<sequence length="504" mass="54031">MRIAAPDTRVETVNDAVIRFLSAPKMLIGGQSVEAEDGDNYEIFNPATGEMLARVPAGSAVDIDKAVCAARAALEGPWSRLLPAARQRLILKLADLIEENGEELAQLETLNNGKSIMLSRLIEANSSAEYFRYMAGMATKIEGSTFDVSIPIPPGTSYQAFSRKEPVGVVAAITPWNFPLCMAAWKLAPALAAGCTVVLKPAEETPLTSLRLAELCREAGFPDGVVNVVTGLGEKTGAPLVAHPGVNKITFTGSTETGKLIGLQAMRDMKRVTLELGGKAPMILFDDMDLDLLGVTTAIGSFFNSGQTCCAGARFYVQSGIYDRAIEIIANITRSLSIGSGLDPANQINPVVSARHQAHVRGCIASGIEQGATPLLGNSQADLGRGFYVAPELFTNVRQDMAIMQEEIFGPVATITPFTDPEDAIRMANDTRYGLSASLWTRDINKVMRYVPRLQAGTVWVNCHNLPDQNMPFGGYKQSGIGREHGTGAVENFLETKAVCVAYS</sequence>
<comment type="caution">
    <text evidence="6">The sequence shown here is derived from an EMBL/GenBank/DDBJ whole genome shotgun (WGS) entry which is preliminary data.</text>
</comment>
<evidence type="ECO:0000256" key="3">
    <source>
        <dbReference type="PROSITE-ProRule" id="PRU10007"/>
    </source>
</evidence>
<accession>A0A0D6PJP1</accession>
<dbReference type="Gene3D" id="3.40.605.10">
    <property type="entry name" value="Aldehyde Dehydrogenase, Chain A, domain 1"/>
    <property type="match status" value="1"/>
</dbReference>
<keyword evidence="7" id="KW-1185">Reference proteome</keyword>
<evidence type="ECO:0000256" key="4">
    <source>
        <dbReference type="RuleBase" id="RU003345"/>
    </source>
</evidence>
<dbReference type="EMBL" id="BANC01000106">
    <property type="protein sequence ID" value="GAN81636.1"/>
    <property type="molecule type" value="Genomic_DNA"/>
</dbReference>
<dbReference type="PANTHER" id="PTHR11699">
    <property type="entry name" value="ALDEHYDE DEHYDROGENASE-RELATED"/>
    <property type="match status" value="1"/>
</dbReference>
<evidence type="ECO:0000256" key="1">
    <source>
        <dbReference type="ARBA" id="ARBA00009986"/>
    </source>
</evidence>
<dbReference type="Gene3D" id="3.40.309.10">
    <property type="entry name" value="Aldehyde Dehydrogenase, Chain A, domain 2"/>
    <property type="match status" value="1"/>
</dbReference>
<evidence type="ECO:0000259" key="5">
    <source>
        <dbReference type="Pfam" id="PF00171"/>
    </source>
</evidence>
<gene>
    <name evidence="6" type="ORF">Aam_108_007</name>
</gene>
<protein>
    <submittedName>
        <fullName evidence="6">Aldehyde/phenylacetaldehyde dehydrogenase</fullName>
    </submittedName>
</protein>
<evidence type="ECO:0000256" key="2">
    <source>
        <dbReference type="ARBA" id="ARBA00023002"/>
    </source>
</evidence>
<dbReference type="InterPro" id="IPR016161">
    <property type="entry name" value="Ald_DH/histidinol_DH"/>
</dbReference>
<dbReference type="InterPro" id="IPR016163">
    <property type="entry name" value="Ald_DH_C"/>
</dbReference>
<dbReference type="OrthoDB" id="9772584at2"/>
<feature type="domain" description="Aldehyde dehydrogenase" evidence="5">
    <location>
        <begin position="35"/>
        <end position="499"/>
    </location>
</feature>
<dbReference type="FunFam" id="3.40.605.10:FF:000007">
    <property type="entry name" value="NAD/NADP-dependent betaine aldehyde dehydrogenase"/>
    <property type="match status" value="1"/>
</dbReference>
<dbReference type="InterPro" id="IPR016160">
    <property type="entry name" value="Ald_DH_CS_CYS"/>
</dbReference>
<dbReference type="PROSITE" id="PS00070">
    <property type="entry name" value="ALDEHYDE_DEHYDR_CYS"/>
    <property type="match status" value="1"/>
</dbReference>
<evidence type="ECO:0000313" key="7">
    <source>
        <dbReference type="Proteomes" id="UP000032668"/>
    </source>
</evidence>
<comment type="similarity">
    <text evidence="1 4">Belongs to the aldehyde dehydrogenase family.</text>
</comment>
<dbReference type="Proteomes" id="UP000032668">
    <property type="component" value="Unassembled WGS sequence"/>
</dbReference>
<dbReference type="InterPro" id="IPR015590">
    <property type="entry name" value="Aldehyde_DH_dom"/>
</dbReference>
<dbReference type="InterPro" id="IPR016162">
    <property type="entry name" value="Ald_DH_N"/>
</dbReference>
<name>A0A0D6PJP1_9PROT</name>
<dbReference type="STRING" id="1120923.SAMN02746095_03185"/>
<evidence type="ECO:0000313" key="6">
    <source>
        <dbReference type="EMBL" id="GAN81636.1"/>
    </source>
</evidence>
<feature type="active site" evidence="3">
    <location>
        <position position="275"/>
    </location>
</feature>
<keyword evidence="2 4" id="KW-0560">Oxidoreductase</keyword>
<dbReference type="GO" id="GO:0016620">
    <property type="term" value="F:oxidoreductase activity, acting on the aldehyde or oxo group of donors, NAD or NADP as acceptor"/>
    <property type="evidence" value="ECO:0007669"/>
    <property type="project" value="InterPro"/>
</dbReference>
<dbReference type="PROSITE" id="PS00687">
    <property type="entry name" value="ALDEHYDE_DEHYDR_GLU"/>
    <property type="match status" value="1"/>
</dbReference>
<dbReference type="AlphaFoldDB" id="A0A0D6PJP1"/>
<reference evidence="6 7" key="1">
    <citation type="submission" date="2012-11" db="EMBL/GenBank/DDBJ databases">
        <title>Whole genome sequence of Acidocella aminolytica 101 = DSM 11237.</title>
        <authorList>
            <person name="Azuma Y."/>
            <person name="Higashiura N."/>
            <person name="Hirakawa H."/>
            <person name="Matsushita K."/>
        </authorList>
    </citation>
    <scope>NUCLEOTIDE SEQUENCE [LARGE SCALE GENOMIC DNA]</scope>
    <source>
        <strain evidence="7">101 / DSM 11237</strain>
    </source>
</reference>
<dbReference type="FunFam" id="3.40.309.10:FF:000012">
    <property type="entry name" value="Betaine aldehyde dehydrogenase"/>
    <property type="match status" value="1"/>
</dbReference>
<organism evidence="6 7">
    <name type="scientific">Acidocella aminolytica 101 = DSM 11237</name>
    <dbReference type="NCBI Taxonomy" id="1120923"/>
    <lineage>
        <taxon>Bacteria</taxon>
        <taxon>Pseudomonadati</taxon>
        <taxon>Pseudomonadota</taxon>
        <taxon>Alphaproteobacteria</taxon>
        <taxon>Acetobacterales</taxon>
        <taxon>Acidocellaceae</taxon>
        <taxon>Acidocella</taxon>
    </lineage>
</organism>